<dbReference type="GO" id="GO:0010445">
    <property type="term" value="C:nuclear dicing body"/>
    <property type="evidence" value="ECO:0007669"/>
    <property type="project" value="EnsemblPlants"/>
</dbReference>
<protein>
    <recommendedName>
        <fullName evidence="6">AAR2 protein</fullName>
    </recommendedName>
</protein>
<sequence>MEAETEMEVSEEGATLLLLGVPKYTLFGIDTQIFSVGPEFKGIKSIPPGPHFVYYSSSNRSGSEFSPVVGFFIYTDSSDIIVRQWNAQEERLVRLLEDEEERYRSAVKGFMFDKQLGPYPINQYVEWKRLSSFVTKAVIDRIEPIGGEITVCSENDIYKDIPKTTSEKALTEQLKNSKISSSLDLSGKHRCYYTTIPRLIKRKGVSGQELTDLNHDKTRLLETMLAKEYGGCEELFLGEMQFAFVAFLMGQSLEGFMQWKSIVSLMLSCIEALFRTRSHLFTKFIRVLYHQLHFAMQKDGNNMGEKGASALLDDSWLSSDSFLYHLYKDFFSSVQESASVDGDLLSWTRKLKDLLEDVLGWDFEQKSAIDGIYFNVDDEFAPVVEMVCDDSNGGSSAVDMPQ</sequence>
<feature type="domain" description="AAR2 C-terminal" evidence="2">
    <location>
        <begin position="193"/>
        <end position="364"/>
    </location>
</feature>
<dbReference type="FunFam" id="2.60.34.20:FF:000001">
    <property type="entry name" value="protein AAR2 homolog"/>
    <property type="match status" value="1"/>
</dbReference>
<dbReference type="Pfam" id="PF05282">
    <property type="entry name" value="AAR2"/>
    <property type="match status" value="1"/>
</dbReference>
<dbReference type="FunFam" id="1.25.40.550:FF:000002">
    <property type="entry name" value="AAR2 protein family"/>
    <property type="match status" value="1"/>
</dbReference>
<evidence type="ECO:0000313" key="5">
    <source>
        <dbReference type="Proteomes" id="UP000594263"/>
    </source>
</evidence>
<evidence type="ECO:0000259" key="2">
    <source>
        <dbReference type="Pfam" id="PF05282"/>
    </source>
</evidence>
<evidence type="ECO:0000313" key="4">
    <source>
        <dbReference type="EnsemblPlants" id="Kaladp0016s0006.1.v1.1"/>
    </source>
</evidence>
<dbReference type="CDD" id="cd13778">
    <property type="entry name" value="Aar2_C"/>
    <property type="match status" value="1"/>
</dbReference>
<evidence type="ECO:0000259" key="3">
    <source>
        <dbReference type="Pfam" id="PF20981"/>
    </source>
</evidence>
<evidence type="ECO:0000256" key="1">
    <source>
        <dbReference type="ARBA" id="ARBA00006281"/>
    </source>
</evidence>
<proteinExistence type="inferred from homology"/>
<dbReference type="GO" id="GO:0000244">
    <property type="term" value="P:spliceosomal tri-snRNP complex assembly"/>
    <property type="evidence" value="ECO:0007669"/>
    <property type="project" value="TreeGrafter"/>
</dbReference>
<dbReference type="Gramene" id="Kaladp0016s0006.1.v1.1">
    <property type="protein sequence ID" value="Kaladp0016s0006.1.v1.1"/>
    <property type="gene ID" value="Kaladp0016s0006.v1.1"/>
</dbReference>
<dbReference type="Gene3D" id="1.25.40.550">
    <property type="entry name" value="Aar2, C-terminal domain-like"/>
    <property type="match status" value="1"/>
</dbReference>
<evidence type="ECO:0008006" key="6">
    <source>
        <dbReference type="Google" id="ProtNLM"/>
    </source>
</evidence>
<dbReference type="InterPro" id="IPR038514">
    <property type="entry name" value="AAR2_C_sf"/>
</dbReference>
<dbReference type="InterPro" id="IPR038516">
    <property type="entry name" value="AAR2_N_sf"/>
</dbReference>
<dbReference type="InterPro" id="IPR033648">
    <property type="entry name" value="AAR2_C"/>
</dbReference>
<feature type="domain" description="AAR2 N-terminal" evidence="3">
    <location>
        <begin position="12"/>
        <end position="144"/>
    </location>
</feature>
<name>A0A7N0ZQY8_KALFE</name>
<dbReference type="Pfam" id="PF20981">
    <property type="entry name" value="AAR2_1st"/>
    <property type="match status" value="1"/>
</dbReference>
<reference evidence="4" key="1">
    <citation type="submission" date="2021-01" db="UniProtKB">
        <authorList>
            <consortium name="EnsemblPlants"/>
        </authorList>
    </citation>
    <scope>IDENTIFICATION</scope>
</reference>
<dbReference type="GO" id="GO:0070877">
    <property type="term" value="C:microprocessor complex"/>
    <property type="evidence" value="ECO:0007669"/>
    <property type="project" value="EnsemblPlants"/>
</dbReference>
<dbReference type="Gene3D" id="2.60.34.20">
    <property type="match status" value="1"/>
</dbReference>
<dbReference type="EnsemblPlants" id="Kaladp0016s0006.1.v1.1">
    <property type="protein sequence ID" value="Kaladp0016s0006.1.v1.1"/>
    <property type="gene ID" value="Kaladp0016s0006.v1.1"/>
</dbReference>
<dbReference type="Proteomes" id="UP000594263">
    <property type="component" value="Unplaced"/>
</dbReference>
<accession>A0A7N0ZQY8</accession>
<dbReference type="PANTHER" id="PTHR12689:SF4">
    <property type="entry name" value="PROTEIN AAR2 HOMOLOG"/>
    <property type="match status" value="1"/>
</dbReference>
<dbReference type="AlphaFoldDB" id="A0A7N0ZQY8"/>
<dbReference type="OMA" id="VWQSGGL"/>
<organism evidence="4 5">
    <name type="scientific">Kalanchoe fedtschenkoi</name>
    <name type="common">Lavender scallops</name>
    <name type="synonym">South American air plant</name>
    <dbReference type="NCBI Taxonomy" id="63787"/>
    <lineage>
        <taxon>Eukaryota</taxon>
        <taxon>Viridiplantae</taxon>
        <taxon>Streptophyta</taxon>
        <taxon>Embryophyta</taxon>
        <taxon>Tracheophyta</taxon>
        <taxon>Spermatophyta</taxon>
        <taxon>Magnoliopsida</taxon>
        <taxon>eudicotyledons</taxon>
        <taxon>Gunneridae</taxon>
        <taxon>Pentapetalae</taxon>
        <taxon>Saxifragales</taxon>
        <taxon>Crassulaceae</taxon>
        <taxon>Kalanchoe</taxon>
    </lineage>
</organism>
<dbReference type="InterPro" id="IPR007946">
    <property type="entry name" value="AAR2"/>
</dbReference>
<dbReference type="PANTHER" id="PTHR12689">
    <property type="entry name" value="A1 CISTRON SPLICING FACTOR AAR2-RELATED"/>
    <property type="match status" value="1"/>
</dbReference>
<dbReference type="InterPro" id="IPR033647">
    <property type="entry name" value="Aar2_N"/>
</dbReference>
<comment type="similarity">
    <text evidence="1">Belongs to the AAR2 family.</text>
</comment>
<dbReference type="CDD" id="cd13777">
    <property type="entry name" value="Aar2_N"/>
    <property type="match status" value="1"/>
</dbReference>
<keyword evidence="5" id="KW-1185">Reference proteome</keyword>